<dbReference type="PROSITE" id="PS50405">
    <property type="entry name" value="GST_CTER"/>
    <property type="match status" value="1"/>
</dbReference>
<dbReference type="SUPFAM" id="SSF47616">
    <property type="entry name" value="GST C-terminal domain-like"/>
    <property type="match status" value="1"/>
</dbReference>
<keyword evidence="4" id="KW-1185">Reference proteome</keyword>
<dbReference type="OrthoDB" id="414243at2759"/>
<dbReference type="GO" id="GO:0006749">
    <property type="term" value="P:glutathione metabolic process"/>
    <property type="evidence" value="ECO:0007669"/>
    <property type="project" value="TreeGrafter"/>
</dbReference>
<dbReference type="SUPFAM" id="SSF52833">
    <property type="entry name" value="Thioredoxin-like"/>
    <property type="match status" value="1"/>
</dbReference>
<dbReference type="Proteomes" id="UP000242474">
    <property type="component" value="Unassembled WGS sequence"/>
</dbReference>
<protein>
    <recommendedName>
        <fullName evidence="5">Glutathione S-transferase</fullName>
    </recommendedName>
</protein>
<feature type="domain" description="GST C-terminal" evidence="2">
    <location>
        <begin position="90"/>
        <end position="225"/>
    </location>
</feature>
<dbReference type="InterPro" id="IPR004045">
    <property type="entry name" value="Glutathione_S-Trfase_N"/>
</dbReference>
<dbReference type="Pfam" id="PF14497">
    <property type="entry name" value="GST_C_3"/>
    <property type="match status" value="1"/>
</dbReference>
<evidence type="ECO:0008006" key="5">
    <source>
        <dbReference type="Google" id="ProtNLM"/>
    </source>
</evidence>
<dbReference type="InterPro" id="IPR040079">
    <property type="entry name" value="Glutathione_S-Trfase"/>
</dbReference>
<dbReference type="SFLD" id="SFLDS00019">
    <property type="entry name" value="Glutathione_Transferase_(cytos"/>
    <property type="match status" value="1"/>
</dbReference>
<evidence type="ECO:0000259" key="1">
    <source>
        <dbReference type="PROSITE" id="PS50404"/>
    </source>
</evidence>
<dbReference type="InterPro" id="IPR010987">
    <property type="entry name" value="Glutathione-S-Trfase_C-like"/>
</dbReference>
<dbReference type="STRING" id="763665.A0A2G5BHW8"/>
<gene>
    <name evidence="3" type="ORF">COEREDRAFT_79646</name>
</gene>
<reference evidence="3 4" key="1">
    <citation type="journal article" date="2015" name="Genome Biol. Evol.">
        <title>Phylogenomic analyses indicate that early fungi evolved digesting cell walls of algal ancestors of land plants.</title>
        <authorList>
            <person name="Chang Y."/>
            <person name="Wang S."/>
            <person name="Sekimoto S."/>
            <person name="Aerts A.L."/>
            <person name="Choi C."/>
            <person name="Clum A."/>
            <person name="LaButti K.M."/>
            <person name="Lindquist E.A."/>
            <person name="Yee Ngan C."/>
            <person name="Ohm R.A."/>
            <person name="Salamov A.A."/>
            <person name="Grigoriev I.V."/>
            <person name="Spatafora J.W."/>
            <person name="Berbee M.L."/>
        </authorList>
    </citation>
    <scope>NUCLEOTIDE SEQUENCE [LARGE SCALE GENOMIC DNA]</scope>
    <source>
        <strain evidence="3 4">NRRL 1564</strain>
    </source>
</reference>
<dbReference type="PROSITE" id="PS50404">
    <property type="entry name" value="GST_NTER"/>
    <property type="match status" value="1"/>
</dbReference>
<dbReference type="InterPro" id="IPR004046">
    <property type="entry name" value="GST_C"/>
</dbReference>
<dbReference type="Gene3D" id="3.40.30.10">
    <property type="entry name" value="Glutaredoxin"/>
    <property type="match status" value="1"/>
</dbReference>
<dbReference type="CDD" id="cd03039">
    <property type="entry name" value="GST_N_Sigma_like"/>
    <property type="match status" value="1"/>
</dbReference>
<accession>A0A2G5BHW8</accession>
<name>A0A2G5BHW8_COERN</name>
<dbReference type="EMBL" id="KZ303489">
    <property type="protein sequence ID" value="PIA18618.1"/>
    <property type="molecule type" value="Genomic_DNA"/>
</dbReference>
<evidence type="ECO:0000259" key="2">
    <source>
        <dbReference type="PROSITE" id="PS50405"/>
    </source>
</evidence>
<dbReference type="GO" id="GO:0004364">
    <property type="term" value="F:glutathione transferase activity"/>
    <property type="evidence" value="ECO:0007669"/>
    <property type="project" value="TreeGrafter"/>
</dbReference>
<evidence type="ECO:0000313" key="4">
    <source>
        <dbReference type="Proteomes" id="UP000242474"/>
    </source>
</evidence>
<dbReference type="Gene3D" id="1.20.1050.10">
    <property type="match status" value="1"/>
</dbReference>
<proteinExistence type="predicted"/>
<dbReference type="InterPro" id="IPR050213">
    <property type="entry name" value="GST_superfamily"/>
</dbReference>
<evidence type="ECO:0000313" key="3">
    <source>
        <dbReference type="EMBL" id="PIA18618.1"/>
    </source>
</evidence>
<organism evidence="3 4">
    <name type="scientific">Coemansia reversa (strain ATCC 12441 / NRRL 1564)</name>
    <dbReference type="NCBI Taxonomy" id="763665"/>
    <lineage>
        <taxon>Eukaryota</taxon>
        <taxon>Fungi</taxon>
        <taxon>Fungi incertae sedis</taxon>
        <taxon>Zoopagomycota</taxon>
        <taxon>Kickxellomycotina</taxon>
        <taxon>Kickxellomycetes</taxon>
        <taxon>Kickxellales</taxon>
        <taxon>Kickxellaceae</taxon>
        <taxon>Coemansia</taxon>
    </lineage>
</organism>
<sequence length="225" mass="25176">MASSTNTPSYILRYIDLIVLGESTRLLLTAANVEWTEEHPEWPKEKPNQPFCRLPVLVEKSTDGGPDFVICESGNIERYLARTYGLLPADLKEAALQEQVRDQITDVINTFVSFIEAISEEDKKARLEAFGELLDKFIAVYSVHIRNNGNTGHLFGNSLSFADIVTYVLFKNVVFGLVKFKADIADYTKPKFTPEIIKLISTVETDPKLTKFVLKSGNLSAAVRA</sequence>
<dbReference type="AlphaFoldDB" id="A0A2G5BHW8"/>
<dbReference type="InterPro" id="IPR036249">
    <property type="entry name" value="Thioredoxin-like_sf"/>
</dbReference>
<dbReference type="PANTHER" id="PTHR11571">
    <property type="entry name" value="GLUTATHIONE S-TRANSFERASE"/>
    <property type="match status" value="1"/>
</dbReference>
<feature type="domain" description="GST N-terminal" evidence="1">
    <location>
        <begin position="8"/>
        <end position="88"/>
    </location>
</feature>
<dbReference type="InterPro" id="IPR036282">
    <property type="entry name" value="Glutathione-S-Trfase_C_sf"/>
</dbReference>